<dbReference type="GO" id="GO:0009279">
    <property type="term" value="C:cell outer membrane"/>
    <property type="evidence" value="ECO:0007669"/>
    <property type="project" value="UniProtKB-SubCell"/>
</dbReference>
<evidence type="ECO:0000313" key="6">
    <source>
        <dbReference type="Proteomes" id="UP000433652"/>
    </source>
</evidence>
<gene>
    <name evidence="5" type="ORF">GRI89_17665</name>
</gene>
<keyword evidence="6" id="KW-1185">Reference proteome</keyword>
<evidence type="ECO:0008006" key="7">
    <source>
        <dbReference type="Google" id="ProtNLM"/>
    </source>
</evidence>
<evidence type="ECO:0000256" key="4">
    <source>
        <dbReference type="SAM" id="SignalP"/>
    </source>
</evidence>
<sequence>MHFATSLAVSLTTFCLVLAAPASAQSDKAAEDPTKIATKVGVSYADELSVSGSVAVGPKLKFNARISQSGAWSAGASYLLPVAILTFAAGRTEFDSGITQTRYSLGGFMPLSQFGLKTGKLQVFVPFGYTYTSGKQTQTDTDYEDSADGVPVSINSNSAYVGLSMMRPLTDRITLTGGGNVTKGTNDYSGYSLAVGASYHLTKRDTARLTVSHVDNSFGSKQKIGIAYQHEF</sequence>
<organism evidence="5 6">
    <name type="scientific">Croceibacterium salegens</name>
    <dbReference type="NCBI Taxonomy" id="1737568"/>
    <lineage>
        <taxon>Bacteria</taxon>
        <taxon>Pseudomonadati</taxon>
        <taxon>Pseudomonadota</taxon>
        <taxon>Alphaproteobacteria</taxon>
        <taxon>Sphingomonadales</taxon>
        <taxon>Erythrobacteraceae</taxon>
        <taxon>Croceibacterium</taxon>
    </lineage>
</organism>
<feature type="signal peptide" evidence="4">
    <location>
        <begin position="1"/>
        <end position="24"/>
    </location>
</feature>
<keyword evidence="3" id="KW-0998">Cell outer membrane</keyword>
<dbReference type="EMBL" id="WTYM01000063">
    <property type="protein sequence ID" value="MXO61373.1"/>
    <property type="molecule type" value="Genomic_DNA"/>
</dbReference>
<protein>
    <recommendedName>
        <fullName evidence="7">Outer membrane protein beta-barrel domain-containing protein</fullName>
    </recommendedName>
</protein>
<proteinExistence type="predicted"/>
<comment type="subcellular location">
    <subcellularLocation>
        <location evidence="1">Cell outer membrane</location>
    </subcellularLocation>
</comment>
<keyword evidence="4" id="KW-0732">Signal</keyword>
<dbReference type="SUPFAM" id="SSF56935">
    <property type="entry name" value="Porins"/>
    <property type="match status" value="1"/>
</dbReference>
<accession>A0A6I4SZT2</accession>
<dbReference type="OrthoDB" id="7594018at2"/>
<feature type="chain" id="PRO_5026143137" description="Outer membrane protein beta-barrel domain-containing protein" evidence="4">
    <location>
        <begin position="25"/>
        <end position="232"/>
    </location>
</feature>
<dbReference type="InterPro" id="IPR036942">
    <property type="entry name" value="Beta-barrel_TonB_sf"/>
</dbReference>
<keyword evidence="2" id="KW-0472">Membrane</keyword>
<comment type="caution">
    <text evidence="5">The sequence shown here is derived from an EMBL/GenBank/DDBJ whole genome shotgun (WGS) entry which is preliminary data.</text>
</comment>
<name>A0A6I4SZT2_9SPHN</name>
<evidence type="ECO:0000256" key="1">
    <source>
        <dbReference type="ARBA" id="ARBA00004442"/>
    </source>
</evidence>
<dbReference type="Gene3D" id="2.40.170.20">
    <property type="entry name" value="TonB-dependent receptor, beta-barrel domain"/>
    <property type="match status" value="1"/>
</dbReference>
<evidence type="ECO:0000256" key="2">
    <source>
        <dbReference type="ARBA" id="ARBA00023136"/>
    </source>
</evidence>
<dbReference type="Proteomes" id="UP000433652">
    <property type="component" value="Unassembled WGS sequence"/>
</dbReference>
<evidence type="ECO:0000313" key="5">
    <source>
        <dbReference type="EMBL" id="MXO61373.1"/>
    </source>
</evidence>
<dbReference type="AlphaFoldDB" id="A0A6I4SZT2"/>
<evidence type="ECO:0000256" key="3">
    <source>
        <dbReference type="ARBA" id="ARBA00023237"/>
    </source>
</evidence>
<reference evidence="5 6" key="1">
    <citation type="submission" date="2019-12" db="EMBL/GenBank/DDBJ databases">
        <title>Genomic-based taxomic classification of the family Erythrobacteraceae.</title>
        <authorList>
            <person name="Xu L."/>
        </authorList>
    </citation>
    <scope>NUCLEOTIDE SEQUENCE [LARGE SCALE GENOMIC DNA]</scope>
    <source>
        <strain evidence="5 6">MCCC 1K01500</strain>
    </source>
</reference>
<dbReference type="RefSeq" id="WP_159798399.1">
    <property type="nucleotide sequence ID" value="NZ_WTYM01000063.1"/>
</dbReference>